<evidence type="ECO:0000259" key="8">
    <source>
        <dbReference type="Pfam" id="PF02838"/>
    </source>
</evidence>
<evidence type="ECO:0000259" key="7">
    <source>
        <dbReference type="Pfam" id="PF00728"/>
    </source>
</evidence>
<feature type="domain" description="Glycoside hydrolase family 20 catalytic" evidence="7">
    <location>
        <begin position="303"/>
        <end position="440"/>
    </location>
</feature>
<dbReference type="PANTHER" id="PTHR22600">
    <property type="entry name" value="BETA-HEXOSAMINIDASE"/>
    <property type="match status" value="1"/>
</dbReference>
<evidence type="ECO:0000313" key="9">
    <source>
        <dbReference type="EMBL" id="XBW07317.1"/>
    </source>
</evidence>
<dbReference type="AlphaFoldDB" id="A0AAU7V7F9"/>
<dbReference type="EMBL" id="CP138335">
    <property type="protein sequence ID" value="XBW07317.1"/>
    <property type="molecule type" value="Genomic_DNA"/>
</dbReference>
<dbReference type="SUPFAM" id="SSF55545">
    <property type="entry name" value="beta-N-acetylhexosaminidase-like domain"/>
    <property type="match status" value="1"/>
</dbReference>
<evidence type="ECO:0000256" key="3">
    <source>
        <dbReference type="ARBA" id="ARBA00012663"/>
    </source>
</evidence>
<reference evidence="9" key="1">
    <citation type="submission" date="2023-11" db="EMBL/GenBank/DDBJ databases">
        <title>Scrofimicrobium hongkongense sp. nov., isolated from a patient with peritonitis.</title>
        <authorList>
            <person name="Lao H.Y."/>
            <person name="Wong A.Y.P."/>
            <person name="Ng T.L."/>
            <person name="Wong R.Y.L."/>
            <person name="Yau M.C.Y."/>
            <person name="Lam J.Y.W."/>
            <person name="Siu G.K.H."/>
        </authorList>
    </citation>
    <scope>NUCLEOTIDE SEQUENCE</scope>
    <source>
        <strain evidence="9">R131</strain>
    </source>
</reference>
<proteinExistence type="inferred from homology"/>
<evidence type="ECO:0000256" key="6">
    <source>
        <dbReference type="PIRSR" id="PIRSR625705-1"/>
    </source>
</evidence>
<dbReference type="InterPro" id="IPR029018">
    <property type="entry name" value="Hex-like_dom2"/>
</dbReference>
<accession>A0AAU7V7F9</accession>
<dbReference type="InterPro" id="IPR015882">
    <property type="entry name" value="HEX_bac_N"/>
</dbReference>
<dbReference type="GO" id="GO:0004563">
    <property type="term" value="F:beta-N-acetylhexosaminidase activity"/>
    <property type="evidence" value="ECO:0007669"/>
    <property type="project" value="UniProtKB-EC"/>
</dbReference>
<feature type="domain" description="Glycoside hydrolase family 20 catalytic" evidence="7">
    <location>
        <begin position="125"/>
        <end position="290"/>
    </location>
</feature>
<evidence type="ECO:0000256" key="1">
    <source>
        <dbReference type="ARBA" id="ARBA00001231"/>
    </source>
</evidence>
<comment type="similarity">
    <text evidence="2">Belongs to the glycosyl hydrolase 20 family.</text>
</comment>
<evidence type="ECO:0000256" key="2">
    <source>
        <dbReference type="ARBA" id="ARBA00006285"/>
    </source>
</evidence>
<dbReference type="CDD" id="cd06568">
    <property type="entry name" value="GH20_SpHex_like"/>
    <property type="match status" value="1"/>
</dbReference>
<dbReference type="EC" id="3.2.1.52" evidence="3"/>
<comment type="catalytic activity">
    <reaction evidence="1">
        <text>Hydrolysis of terminal non-reducing N-acetyl-D-hexosamine residues in N-acetyl-beta-D-hexosaminides.</text>
        <dbReference type="EC" id="3.2.1.52"/>
    </reaction>
</comment>
<dbReference type="Pfam" id="PF00728">
    <property type="entry name" value="Glyco_hydro_20"/>
    <property type="match status" value="2"/>
</dbReference>
<organism evidence="9">
    <name type="scientific">Scrofimicrobium appendicitidis</name>
    <dbReference type="NCBI Taxonomy" id="3079930"/>
    <lineage>
        <taxon>Bacteria</taxon>
        <taxon>Bacillati</taxon>
        <taxon>Actinomycetota</taxon>
        <taxon>Actinomycetes</taxon>
        <taxon>Actinomycetales</taxon>
        <taxon>Actinomycetaceae</taxon>
        <taxon>Scrofimicrobium</taxon>
    </lineage>
</organism>
<protein>
    <recommendedName>
        <fullName evidence="3">beta-N-acetylhexosaminidase</fullName>
        <ecNumber evidence="3">3.2.1.52</ecNumber>
    </recommendedName>
</protein>
<keyword evidence="5" id="KW-0326">Glycosidase</keyword>
<name>A0AAU7V7F9_9ACTO</name>
<dbReference type="Pfam" id="PF02838">
    <property type="entry name" value="Glyco_hydro_20b"/>
    <property type="match status" value="1"/>
</dbReference>
<dbReference type="Gene3D" id="3.30.379.10">
    <property type="entry name" value="Chitobiase/beta-hexosaminidase domain 2-like"/>
    <property type="match status" value="1"/>
</dbReference>
<dbReference type="RefSeq" id="WP_350257523.1">
    <property type="nucleotide sequence ID" value="NZ_CP138335.1"/>
</dbReference>
<dbReference type="SUPFAM" id="SSF51445">
    <property type="entry name" value="(Trans)glycosidases"/>
    <property type="match status" value="1"/>
</dbReference>
<dbReference type="PRINTS" id="PR00738">
    <property type="entry name" value="GLHYDRLASE20"/>
</dbReference>
<feature type="active site" description="Proton donor" evidence="6">
    <location>
        <position position="288"/>
    </location>
</feature>
<feature type="domain" description="Beta-hexosaminidase bacterial type N-terminal" evidence="8">
    <location>
        <begin position="6"/>
        <end position="122"/>
    </location>
</feature>
<keyword evidence="4" id="KW-0378">Hydrolase</keyword>
<evidence type="ECO:0000256" key="4">
    <source>
        <dbReference type="ARBA" id="ARBA00022801"/>
    </source>
</evidence>
<dbReference type="GO" id="GO:0016020">
    <property type="term" value="C:membrane"/>
    <property type="evidence" value="ECO:0007669"/>
    <property type="project" value="TreeGrafter"/>
</dbReference>
<dbReference type="GO" id="GO:0005975">
    <property type="term" value="P:carbohydrate metabolic process"/>
    <property type="evidence" value="ECO:0007669"/>
    <property type="project" value="InterPro"/>
</dbReference>
<dbReference type="Gene3D" id="3.20.20.80">
    <property type="entry name" value="Glycosidases"/>
    <property type="match status" value="1"/>
</dbReference>
<dbReference type="KEGG" id="sapp:SAC06_06600"/>
<sequence length="481" mass="52866">MSPLPLLPQPQSVLTDPEVTFPLDQPLRLEVDESLRLVVEVPLAEFLTASGAELTPDASRTIALQIEPDGWENPSPEAYRIRVEAERVQLSAPTDLGIIRALATLVQLVEDGHLPGVEIDDAPRFTWRGLTLDVARSFFPPNEVKQVIDLLARYKFNRLHLHLSDDQGWRLEVPSHPELTEISGPTAIAGGRGGFYTQAEFADLVGYAEARGIDVIPELDVPGHTNAATHACPELNPDGQPTDAYDGMQVGFSRLHAALPATREFLQSVFADAAEQTESAYLHLGGDEALALESDEYVQLVGEAVHAVLATGKEIVGWQEIAQAALPPGSVVQFWDGRSGTEAVVQAAQRGALVVMSPAEHTYLDLKYDQSTELGQDWAGYVELSDSYRWEPTRVIEGLDPRAVVGVEAAIWTETIHSLEDLMVMLLPRLAAVAEVAWTEELNWESFTRRVAAQTSWWKGRQWPYHRSAGVSWPTPQAELG</sequence>
<gene>
    <name evidence="9" type="ORF">SAC06_06600</name>
</gene>
<dbReference type="InterPro" id="IPR015883">
    <property type="entry name" value="Glyco_hydro_20_cat"/>
</dbReference>
<dbReference type="InterPro" id="IPR017853">
    <property type="entry name" value="GH"/>
</dbReference>
<dbReference type="InterPro" id="IPR025705">
    <property type="entry name" value="Beta_hexosaminidase_sua/sub"/>
</dbReference>
<dbReference type="GO" id="GO:0030203">
    <property type="term" value="P:glycosaminoglycan metabolic process"/>
    <property type="evidence" value="ECO:0007669"/>
    <property type="project" value="TreeGrafter"/>
</dbReference>
<dbReference type="PANTHER" id="PTHR22600:SF57">
    <property type="entry name" value="BETA-N-ACETYLHEXOSAMINIDASE"/>
    <property type="match status" value="1"/>
</dbReference>
<evidence type="ECO:0000256" key="5">
    <source>
        <dbReference type="ARBA" id="ARBA00023295"/>
    </source>
</evidence>